<comment type="caution">
    <text evidence="1">The sequence shown here is derived from an EMBL/GenBank/DDBJ whole genome shotgun (WGS) entry which is preliminary data.</text>
</comment>
<keyword evidence="2" id="KW-1185">Reference proteome</keyword>
<reference evidence="1 2" key="1">
    <citation type="submission" date="2018-10" db="EMBL/GenBank/DDBJ databases">
        <authorList>
            <person name="Ekblom R."/>
            <person name="Jareborg N."/>
        </authorList>
    </citation>
    <scope>NUCLEOTIDE SEQUENCE [LARGE SCALE GENOMIC DNA]</scope>
    <source>
        <tissue evidence="1">Muscle</tissue>
    </source>
</reference>
<organism evidence="1 2">
    <name type="scientific">Gulo gulo</name>
    <name type="common">Wolverine</name>
    <name type="synonym">Gluton</name>
    <dbReference type="NCBI Taxonomy" id="48420"/>
    <lineage>
        <taxon>Eukaryota</taxon>
        <taxon>Metazoa</taxon>
        <taxon>Chordata</taxon>
        <taxon>Craniata</taxon>
        <taxon>Vertebrata</taxon>
        <taxon>Euteleostomi</taxon>
        <taxon>Mammalia</taxon>
        <taxon>Eutheria</taxon>
        <taxon>Laurasiatheria</taxon>
        <taxon>Carnivora</taxon>
        <taxon>Caniformia</taxon>
        <taxon>Musteloidea</taxon>
        <taxon>Mustelidae</taxon>
        <taxon>Guloninae</taxon>
        <taxon>Gulo</taxon>
    </lineage>
</organism>
<dbReference type="EMBL" id="CYRY02044412">
    <property type="protein sequence ID" value="VCX39342.1"/>
    <property type="molecule type" value="Genomic_DNA"/>
</dbReference>
<protein>
    <submittedName>
        <fullName evidence="1">Uncharacterized protein</fullName>
    </submittedName>
</protein>
<sequence>MNGASLEAVGVPWGPGRLSVCVFRVLESDLQCFKRHQAHGLLGKLH</sequence>
<proteinExistence type="predicted"/>
<accession>A0A9X9M8L7</accession>
<evidence type="ECO:0000313" key="1">
    <source>
        <dbReference type="EMBL" id="VCX39342.1"/>
    </source>
</evidence>
<name>A0A9X9M8L7_GULGU</name>
<gene>
    <name evidence="1" type="ORF">BN2614_LOCUS1</name>
</gene>
<evidence type="ECO:0000313" key="2">
    <source>
        <dbReference type="Proteomes" id="UP000269945"/>
    </source>
</evidence>
<dbReference type="AlphaFoldDB" id="A0A9X9M8L7"/>
<feature type="non-terminal residue" evidence="1">
    <location>
        <position position="46"/>
    </location>
</feature>
<dbReference type="Proteomes" id="UP000269945">
    <property type="component" value="Unassembled WGS sequence"/>
</dbReference>